<evidence type="ECO:0000256" key="1">
    <source>
        <dbReference type="SAM" id="MobiDB-lite"/>
    </source>
</evidence>
<evidence type="ECO:0000313" key="3">
    <source>
        <dbReference type="Proteomes" id="UP000823749"/>
    </source>
</evidence>
<gene>
    <name evidence="2" type="ORF">RHGRI_024987</name>
</gene>
<protein>
    <submittedName>
        <fullName evidence="2">Uncharacterized protein</fullName>
    </submittedName>
</protein>
<feature type="region of interest" description="Disordered" evidence="1">
    <location>
        <begin position="1"/>
        <end position="90"/>
    </location>
</feature>
<comment type="caution">
    <text evidence="2">The sequence shown here is derived from an EMBL/GenBank/DDBJ whole genome shotgun (WGS) entry which is preliminary data.</text>
</comment>
<sequence length="90" mass="10450">MVHDDYGGDVQNDDDVEETPAAEETEQEVQQEQVLSEPPEEEQLRRSTRERQPSRRERNGKFFQGKPDEHDQEFTESPLKSETFSALGEI</sequence>
<keyword evidence="3" id="KW-1185">Reference proteome</keyword>
<name>A0AAV6JBZ8_9ERIC</name>
<dbReference type="EMBL" id="JACTNZ010000008">
    <property type="protein sequence ID" value="KAG5537715.1"/>
    <property type="molecule type" value="Genomic_DNA"/>
</dbReference>
<dbReference type="Proteomes" id="UP000823749">
    <property type="component" value="Chromosome 8"/>
</dbReference>
<reference evidence="2" key="1">
    <citation type="submission" date="2020-08" db="EMBL/GenBank/DDBJ databases">
        <title>Plant Genome Project.</title>
        <authorList>
            <person name="Zhang R.-G."/>
        </authorList>
    </citation>
    <scope>NUCLEOTIDE SEQUENCE</scope>
    <source>
        <strain evidence="2">WSP0</strain>
        <tissue evidence="2">Leaf</tissue>
    </source>
</reference>
<organism evidence="2 3">
    <name type="scientific">Rhododendron griersonianum</name>
    <dbReference type="NCBI Taxonomy" id="479676"/>
    <lineage>
        <taxon>Eukaryota</taxon>
        <taxon>Viridiplantae</taxon>
        <taxon>Streptophyta</taxon>
        <taxon>Embryophyta</taxon>
        <taxon>Tracheophyta</taxon>
        <taxon>Spermatophyta</taxon>
        <taxon>Magnoliopsida</taxon>
        <taxon>eudicotyledons</taxon>
        <taxon>Gunneridae</taxon>
        <taxon>Pentapetalae</taxon>
        <taxon>asterids</taxon>
        <taxon>Ericales</taxon>
        <taxon>Ericaceae</taxon>
        <taxon>Ericoideae</taxon>
        <taxon>Rhodoreae</taxon>
        <taxon>Rhododendron</taxon>
    </lineage>
</organism>
<feature type="compositionally biased region" description="Basic and acidic residues" evidence="1">
    <location>
        <begin position="42"/>
        <end position="73"/>
    </location>
</feature>
<feature type="compositionally biased region" description="Acidic residues" evidence="1">
    <location>
        <begin position="11"/>
        <end position="29"/>
    </location>
</feature>
<accession>A0AAV6JBZ8</accession>
<proteinExistence type="predicted"/>
<evidence type="ECO:0000313" key="2">
    <source>
        <dbReference type="EMBL" id="KAG5537715.1"/>
    </source>
</evidence>
<dbReference type="AlphaFoldDB" id="A0AAV6JBZ8"/>